<accession>A0A4C1TMD3</accession>
<gene>
    <name evidence="2" type="ORF">EVAR_80559_1</name>
</gene>
<sequence length="226" mass="24549">MLRNGLTGVKALLAIVLKRLADPYSPLGNAYLHILQPGVFEGQRLSAASDFNPHIRREETRLIETSTATRDEVGRPRDPPAQQVRRARPRERPAGPRSATASEKSARQRGPAALQQGARGRSSVDVAGGTYCRCAARARVGGRGREDARGSGQPADTYYGWRRVAGLRQTVAPGPASLVTRRPTPRAPRRRPPTAARAPCTARPTVRHPVITSRCPIHPSTLNELI</sequence>
<feature type="compositionally biased region" description="Low complexity" evidence="1">
    <location>
        <begin position="193"/>
        <end position="203"/>
    </location>
</feature>
<dbReference type="EMBL" id="BGZK01000071">
    <property type="protein sequence ID" value="GBP15386.1"/>
    <property type="molecule type" value="Genomic_DNA"/>
</dbReference>
<evidence type="ECO:0000313" key="2">
    <source>
        <dbReference type="EMBL" id="GBP15386.1"/>
    </source>
</evidence>
<protein>
    <submittedName>
        <fullName evidence="2">Uncharacterized protein</fullName>
    </submittedName>
</protein>
<dbReference type="AlphaFoldDB" id="A0A4C1TMD3"/>
<feature type="region of interest" description="Disordered" evidence="1">
    <location>
        <begin position="175"/>
        <end position="203"/>
    </location>
</feature>
<reference evidence="2 3" key="1">
    <citation type="journal article" date="2019" name="Commun. Biol.">
        <title>The bagworm genome reveals a unique fibroin gene that provides high tensile strength.</title>
        <authorList>
            <person name="Kono N."/>
            <person name="Nakamura H."/>
            <person name="Ohtoshi R."/>
            <person name="Tomita M."/>
            <person name="Numata K."/>
            <person name="Arakawa K."/>
        </authorList>
    </citation>
    <scope>NUCLEOTIDE SEQUENCE [LARGE SCALE GENOMIC DNA]</scope>
</reference>
<dbReference type="OrthoDB" id="7448668at2759"/>
<feature type="compositionally biased region" description="Basic and acidic residues" evidence="1">
    <location>
        <begin position="69"/>
        <end position="78"/>
    </location>
</feature>
<proteinExistence type="predicted"/>
<feature type="region of interest" description="Disordered" evidence="1">
    <location>
        <begin position="57"/>
        <end position="125"/>
    </location>
</feature>
<comment type="caution">
    <text evidence="2">The sequence shown here is derived from an EMBL/GenBank/DDBJ whole genome shotgun (WGS) entry which is preliminary data.</text>
</comment>
<dbReference type="Proteomes" id="UP000299102">
    <property type="component" value="Unassembled WGS sequence"/>
</dbReference>
<name>A0A4C1TMD3_EUMVA</name>
<feature type="compositionally biased region" description="Basic residues" evidence="1">
    <location>
        <begin position="183"/>
        <end position="192"/>
    </location>
</feature>
<evidence type="ECO:0000313" key="3">
    <source>
        <dbReference type="Proteomes" id="UP000299102"/>
    </source>
</evidence>
<keyword evidence="3" id="KW-1185">Reference proteome</keyword>
<organism evidence="2 3">
    <name type="scientific">Eumeta variegata</name>
    <name type="common">Bagworm moth</name>
    <name type="synonym">Eumeta japonica</name>
    <dbReference type="NCBI Taxonomy" id="151549"/>
    <lineage>
        <taxon>Eukaryota</taxon>
        <taxon>Metazoa</taxon>
        <taxon>Ecdysozoa</taxon>
        <taxon>Arthropoda</taxon>
        <taxon>Hexapoda</taxon>
        <taxon>Insecta</taxon>
        <taxon>Pterygota</taxon>
        <taxon>Neoptera</taxon>
        <taxon>Endopterygota</taxon>
        <taxon>Lepidoptera</taxon>
        <taxon>Glossata</taxon>
        <taxon>Ditrysia</taxon>
        <taxon>Tineoidea</taxon>
        <taxon>Psychidae</taxon>
        <taxon>Oiketicinae</taxon>
        <taxon>Eumeta</taxon>
    </lineage>
</organism>
<evidence type="ECO:0000256" key="1">
    <source>
        <dbReference type="SAM" id="MobiDB-lite"/>
    </source>
</evidence>